<dbReference type="PANTHER" id="PTHR17985">
    <property type="entry name" value="SER/THR-RICH PROTEIN T10 IN DGCR REGION"/>
    <property type="match status" value="1"/>
</dbReference>
<comment type="caution">
    <text evidence="1">The sequence shown here is derived from an EMBL/GenBank/DDBJ whole genome shotgun (WGS) entry which is preliminary data.</text>
</comment>
<accession>A0A9Q0JM46</accession>
<dbReference type="Proteomes" id="UP001141552">
    <property type="component" value="Unassembled WGS sequence"/>
</dbReference>
<sequence>MCIAAFVWQDHPFYPFLLLLNRDEYHSRATKAVGWWEDDDDDGDGEMEILGGRDEVAGGTWLACTPRRGGRIAFVTNVRELPQLPLAKSRGHLPVRFLQSTVKPLEFAKELENELDQYGAFNLIVADITSKSMLYITNRPKEGNSFVTEVSPGMHILSNASLDTPWPKAQRLAHSLKNLLDRCDGAELPITEMAEEIMTNTIKDDESKLPQIYPAKFEYQLSSIFVDTDSPLGRYGTRSTSVLSVNTRGEINFYERYLDKEEWRQHQMTSQIKDTNQTE</sequence>
<protein>
    <recommendedName>
        <fullName evidence="3">Transport and Golgi organization protein 2 homolog</fullName>
    </recommendedName>
</protein>
<name>A0A9Q0JM46_9ROSI</name>
<dbReference type="OrthoDB" id="191601at2759"/>
<reference evidence="1" key="2">
    <citation type="journal article" date="2023" name="Plants (Basel)">
        <title>Annotation of the Turnera subulata (Passifloraceae) Draft Genome Reveals the S-Locus Evolved after the Divergence of Turneroideae from Passifloroideae in a Stepwise Manner.</title>
        <authorList>
            <person name="Henning P.M."/>
            <person name="Roalson E.H."/>
            <person name="Mir W."/>
            <person name="McCubbin A.G."/>
            <person name="Shore J.S."/>
        </authorList>
    </citation>
    <scope>NUCLEOTIDE SEQUENCE</scope>
    <source>
        <strain evidence="1">F60SS</strain>
    </source>
</reference>
<dbReference type="AlphaFoldDB" id="A0A9Q0JM46"/>
<proteinExistence type="predicted"/>
<evidence type="ECO:0008006" key="3">
    <source>
        <dbReference type="Google" id="ProtNLM"/>
    </source>
</evidence>
<reference evidence="1" key="1">
    <citation type="submission" date="2022-02" db="EMBL/GenBank/DDBJ databases">
        <authorList>
            <person name="Henning P.M."/>
            <person name="McCubbin A.G."/>
            <person name="Shore J.S."/>
        </authorList>
    </citation>
    <scope>NUCLEOTIDE SEQUENCE</scope>
    <source>
        <strain evidence="1">F60SS</strain>
        <tissue evidence="1">Leaves</tissue>
    </source>
</reference>
<dbReference type="Pfam" id="PF05742">
    <property type="entry name" value="TANGO2"/>
    <property type="match status" value="1"/>
</dbReference>
<organism evidence="1 2">
    <name type="scientific">Turnera subulata</name>
    <dbReference type="NCBI Taxonomy" id="218843"/>
    <lineage>
        <taxon>Eukaryota</taxon>
        <taxon>Viridiplantae</taxon>
        <taxon>Streptophyta</taxon>
        <taxon>Embryophyta</taxon>
        <taxon>Tracheophyta</taxon>
        <taxon>Spermatophyta</taxon>
        <taxon>Magnoliopsida</taxon>
        <taxon>eudicotyledons</taxon>
        <taxon>Gunneridae</taxon>
        <taxon>Pentapetalae</taxon>
        <taxon>rosids</taxon>
        <taxon>fabids</taxon>
        <taxon>Malpighiales</taxon>
        <taxon>Passifloraceae</taxon>
        <taxon>Turnera</taxon>
    </lineage>
</organism>
<keyword evidence="2" id="KW-1185">Reference proteome</keyword>
<gene>
    <name evidence="1" type="ORF">Tsubulata_014659</name>
</gene>
<evidence type="ECO:0000313" key="2">
    <source>
        <dbReference type="Proteomes" id="UP001141552"/>
    </source>
</evidence>
<dbReference type="PANTHER" id="PTHR17985:SF16">
    <property type="entry name" value="TRANSPORT_GOLGI ORGANIZATION-LIKE PROTEIN (DUF833)"/>
    <property type="match status" value="1"/>
</dbReference>
<dbReference type="EMBL" id="JAKUCV010001377">
    <property type="protein sequence ID" value="KAJ4846644.1"/>
    <property type="molecule type" value="Genomic_DNA"/>
</dbReference>
<dbReference type="InterPro" id="IPR008551">
    <property type="entry name" value="TANGO2"/>
</dbReference>
<evidence type="ECO:0000313" key="1">
    <source>
        <dbReference type="EMBL" id="KAJ4846644.1"/>
    </source>
</evidence>